<reference evidence="11" key="1">
    <citation type="submission" date="2020-07" db="EMBL/GenBank/DDBJ databases">
        <title>Clarias magur genome sequencing, assembly and annotation.</title>
        <authorList>
            <person name="Kushwaha B."/>
            <person name="Kumar R."/>
            <person name="Das P."/>
            <person name="Joshi C.G."/>
            <person name="Kumar D."/>
            <person name="Nagpure N.S."/>
            <person name="Pandey M."/>
            <person name="Agarwal S."/>
            <person name="Srivastava S."/>
            <person name="Singh M."/>
            <person name="Sahoo L."/>
            <person name="Jayasankar P."/>
            <person name="Meher P.K."/>
            <person name="Koringa P.G."/>
            <person name="Iquebal M.A."/>
            <person name="Das S.P."/>
            <person name="Bit A."/>
            <person name="Patnaik S."/>
            <person name="Patel N."/>
            <person name="Shah T.M."/>
            <person name="Hinsu A."/>
            <person name="Jena J.K."/>
        </authorList>
    </citation>
    <scope>NUCLEOTIDE SEQUENCE</scope>
    <source>
        <strain evidence="11">CIFAMagur01</strain>
        <tissue evidence="11">Testis</tissue>
    </source>
</reference>
<evidence type="ECO:0000256" key="7">
    <source>
        <dbReference type="ARBA" id="ARBA00022777"/>
    </source>
</evidence>
<dbReference type="PANTHER" id="PTHR14217:SF1">
    <property type="entry name" value="INOSITOL-TETRAKISPHOSPHATE 1-KINASE"/>
    <property type="match status" value="1"/>
</dbReference>
<proteinExistence type="inferred from homology"/>
<dbReference type="AlphaFoldDB" id="A0A8J4WY77"/>
<dbReference type="PANTHER" id="PTHR14217">
    <property type="entry name" value="INOSITOL-TETRAKISPHOSPHATE 1-KINASE"/>
    <property type="match status" value="1"/>
</dbReference>
<dbReference type="Pfam" id="PF05770">
    <property type="entry name" value="Ins134_P3_kin"/>
    <property type="match status" value="1"/>
</dbReference>
<keyword evidence="4" id="KW-0808">Transferase</keyword>
<evidence type="ECO:0000256" key="4">
    <source>
        <dbReference type="ARBA" id="ARBA00022679"/>
    </source>
</evidence>
<dbReference type="GO" id="GO:0005524">
    <property type="term" value="F:ATP binding"/>
    <property type="evidence" value="ECO:0007669"/>
    <property type="project" value="UniProtKB-KW"/>
</dbReference>
<dbReference type="GO" id="GO:0005737">
    <property type="term" value="C:cytoplasm"/>
    <property type="evidence" value="ECO:0007669"/>
    <property type="project" value="TreeGrafter"/>
</dbReference>
<keyword evidence="6" id="KW-0547">Nucleotide-binding</keyword>
<sequence>MESQGPFDIIVHKLSDVIVEAEHDSQSQQLLDNFQSFVNHGAVLHKVFVVGAQHFTVQRPSLKNFPTGPY</sequence>
<evidence type="ECO:0000256" key="6">
    <source>
        <dbReference type="ARBA" id="ARBA00022741"/>
    </source>
</evidence>
<dbReference type="GO" id="GO:0032957">
    <property type="term" value="P:inositol trisphosphate metabolic process"/>
    <property type="evidence" value="ECO:0007669"/>
    <property type="project" value="InterPro"/>
</dbReference>
<comment type="caution">
    <text evidence="11">The sequence shown here is derived from an EMBL/GenBank/DDBJ whole genome shotgun (WGS) entry which is preliminary data.</text>
</comment>
<evidence type="ECO:0000313" key="11">
    <source>
        <dbReference type="EMBL" id="KAF5896489.1"/>
    </source>
</evidence>
<dbReference type="Gene3D" id="3.40.50.11370">
    <property type="match status" value="1"/>
</dbReference>
<dbReference type="EMBL" id="QNUK01000274">
    <property type="protein sequence ID" value="KAF5896489.1"/>
    <property type="molecule type" value="Genomic_DNA"/>
</dbReference>
<evidence type="ECO:0000256" key="2">
    <source>
        <dbReference type="ARBA" id="ARBA00009601"/>
    </source>
</evidence>
<protein>
    <recommendedName>
        <fullName evidence="3">inositol-1,3,4-trisphosphate 5/6-kinase</fullName>
        <ecNumber evidence="3">2.7.1.159</ecNumber>
    </recommendedName>
</protein>
<keyword evidence="12" id="KW-1185">Reference proteome</keyword>
<evidence type="ECO:0000256" key="9">
    <source>
        <dbReference type="ARBA" id="ARBA00022842"/>
    </source>
</evidence>
<comment type="similarity">
    <text evidence="2">Belongs to the ITPK1 family.</text>
</comment>
<keyword evidence="5" id="KW-0479">Metal-binding</keyword>
<dbReference type="GO" id="GO:0052725">
    <property type="term" value="F:inositol-1,3,4-trisphosphate 6-kinase activity"/>
    <property type="evidence" value="ECO:0007669"/>
    <property type="project" value="InterPro"/>
</dbReference>
<feature type="domain" description="Inositol 1,3,4-trisphosphate 5/6-kinase ATP-grasp" evidence="10">
    <location>
        <begin position="34"/>
        <end position="66"/>
    </location>
</feature>
<accession>A0A8J4WY77</accession>
<keyword evidence="7" id="KW-0418">Kinase</keyword>
<dbReference type="GO" id="GO:0047325">
    <property type="term" value="F:inositol-3,4,5,6-tetrakisphosphate 1-kinase activity"/>
    <property type="evidence" value="ECO:0007669"/>
    <property type="project" value="InterPro"/>
</dbReference>
<dbReference type="GO" id="GO:0000287">
    <property type="term" value="F:magnesium ion binding"/>
    <property type="evidence" value="ECO:0007669"/>
    <property type="project" value="InterPro"/>
</dbReference>
<dbReference type="InterPro" id="IPR040464">
    <property type="entry name" value="InsP(3)kin_ATP-grasp"/>
</dbReference>
<dbReference type="Proteomes" id="UP000727407">
    <property type="component" value="Unassembled WGS sequence"/>
</dbReference>
<comment type="cofactor">
    <cofactor evidence="1">
        <name>Mg(2+)</name>
        <dbReference type="ChEBI" id="CHEBI:18420"/>
    </cofactor>
</comment>
<evidence type="ECO:0000256" key="5">
    <source>
        <dbReference type="ARBA" id="ARBA00022723"/>
    </source>
</evidence>
<dbReference type="EC" id="2.7.1.159" evidence="3"/>
<feature type="non-terminal residue" evidence="11">
    <location>
        <position position="1"/>
    </location>
</feature>
<dbReference type="InterPro" id="IPR008656">
    <property type="entry name" value="Inositol_tetrakis-P_1-kinase"/>
</dbReference>
<evidence type="ECO:0000259" key="10">
    <source>
        <dbReference type="Pfam" id="PF05770"/>
    </source>
</evidence>
<keyword evidence="8" id="KW-0067">ATP-binding</keyword>
<gene>
    <name evidence="11" type="ORF">DAT39_013804</name>
</gene>
<evidence type="ECO:0000313" key="12">
    <source>
        <dbReference type="Proteomes" id="UP000727407"/>
    </source>
</evidence>
<evidence type="ECO:0000256" key="1">
    <source>
        <dbReference type="ARBA" id="ARBA00001946"/>
    </source>
</evidence>
<dbReference type="GO" id="GO:0052726">
    <property type="term" value="F:inositol-1,3,4-trisphosphate 5-kinase activity"/>
    <property type="evidence" value="ECO:0007669"/>
    <property type="project" value="InterPro"/>
</dbReference>
<evidence type="ECO:0000256" key="3">
    <source>
        <dbReference type="ARBA" id="ARBA00012017"/>
    </source>
</evidence>
<organism evidence="11 12">
    <name type="scientific">Clarias magur</name>
    <name type="common">Asian catfish</name>
    <name type="synonym">Macropteronotus magur</name>
    <dbReference type="NCBI Taxonomy" id="1594786"/>
    <lineage>
        <taxon>Eukaryota</taxon>
        <taxon>Metazoa</taxon>
        <taxon>Chordata</taxon>
        <taxon>Craniata</taxon>
        <taxon>Vertebrata</taxon>
        <taxon>Euteleostomi</taxon>
        <taxon>Actinopterygii</taxon>
        <taxon>Neopterygii</taxon>
        <taxon>Teleostei</taxon>
        <taxon>Ostariophysi</taxon>
        <taxon>Siluriformes</taxon>
        <taxon>Clariidae</taxon>
        <taxon>Clarias</taxon>
    </lineage>
</organism>
<name>A0A8J4WY77_CLAMG</name>
<evidence type="ECO:0000256" key="8">
    <source>
        <dbReference type="ARBA" id="ARBA00022840"/>
    </source>
</evidence>
<dbReference type="OrthoDB" id="25308at2759"/>
<keyword evidence="9" id="KW-0460">Magnesium</keyword>